<keyword evidence="2" id="KW-1185">Reference proteome</keyword>
<gene>
    <name evidence="1" type="ORF">KSB_74970</name>
</gene>
<dbReference type="EMBL" id="BNJG01000003">
    <property type="protein sequence ID" value="GHO59022.1"/>
    <property type="molecule type" value="Genomic_DNA"/>
</dbReference>
<evidence type="ECO:0000313" key="1">
    <source>
        <dbReference type="EMBL" id="GHO59022.1"/>
    </source>
</evidence>
<name>A0ABQ3V390_9CHLR</name>
<accession>A0ABQ3V390</accession>
<sequence length="49" mass="5856">MRRKIPYISSMFYNSREVNREIKLVIGANSKWRANFADYAGTMRDSRVR</sequence>
<comment type="caution">
    <text evidence="1">The sequence shown here is derived from an EMBL/GenBank/DDBJ whole genome shotgun (WGS) entry which is preliminary data.</text>
</comment>
<dbReference type="Proteomes" id="UP000654345">
    <property type="component" value="Unassembled WGS sequence"/>
</dbReference>
<protein>
    <submittedName>
        <fullName evidence="1">Uncharacterized protein</fullName>
    </submittedName>
</protein>
<evidence type="ECO:0000313" key="2">
    <source>
        <dbReference type="Proteomes" id="UP000654345"/>
    </source>
</evidence>
<proteinExistence type="predicted"/>
<reference evidence="1 2" key="1">
    <citation type="journal article" date="2021" name="Int. J. Syst. Evol. Microbiol.">
        <title>Reticulibacter mediterranei gen. nov., sp. nov., within the new family Reticulibacteraceae fam. nov., and Ktedonospora formicarum gen. nov., sp. nov., Ktedonobacter robiniae sp. nov., Dictyobacter formicarum sp. nov. and Dictyobacter arantiisoli sp. nov., belonging to the class Ktedonobacteria.</title>
        <authorList>
            <person name="Yabe S."/>
            <person name="Zheng Y."/>
            <person name="Wang C.M."/>
            <person name="Sakai Y."/>
            <person name="Abe K."/>
            <person name="Yokota A."/>
            <person name="Donadio S."/>
            <person name="Cavaletti L."/>
            <person name="Monciardini P."/>
        </authorList>
    </citation>
    <scope>NUCLEOTIDE SEQUENCE [LARGE SCALE GENOMIC DNA]</scope>
    <source>
        <strain evidence="1 2">SOSP1-30</strain>
    </source>
</reference>
<organism evidence="1 2">
    <name type="scientific">Ktedonobacter robiniae</name>
    <dbReference type="NCBI Taxonomy" id="2778365"/>
    <lineage>
        <taxon>Bacteria</taxon>
        <taxon>Bacillati</taxon>
        <taxon>Chloroflexota</taxon>
        <taxon>Ktedonobacteria</taxon>
        <taxon>Ktedonobacterales</taxon>
        <taxon>Ktedonobacteraceae</taxon>
        <taxon>Ktedonobacter</taxon>
    </lineage>
</organism>